<dbReference type="GO" id="GO:0032993">
    <property type="term" value="C:protein-DNA complex"/>
    <property type="evidence" value="ECO:0007669"/>
    <property type="project" value="TreeGrafter"/>
</dbReference>
<name>A0A853C3W3_9ACTN</name>
<dbReference type="EMBL" id="JACCFP010000001">
    <property type="protein sequence ID" value="NYJ01989.1"/>
    <property type="molecule type" value="Genomic_DNA"/>
</dbReference>
<keyword evidence="2" id="KW-0805">Transcription regulation</keyword>
<dbReference type="Gene3D" id="3.40.190.10">
    <property type="entry name" value="Periplasmic binding protein-like II"/>
    <property type="match status" value="2"/>
</dbReference>
<dbReference type="Proteomes" id="UP000530424">
    <property type="component" value="Unassembled WGS sequence"/>
</dbReference>
<gene>
    <name evidence="6" type="ORF">HNR19_002687</name>
</gene>
<evidence type="ECO:0000256" key="2">
    <source>
        <dbReference type="ARBA" id="ARBA00023015"/>
    </source>
</evidence>
<evidence type="ECO:0000313" key="6">
    <source>
        <dbReference type="EMBL" id="NYJ01989.1"/>
    </source>
</evidence>
<dbReference type="RefSeq" id="WP_218910251.1">
    <property type="nucleotide sequence ID" value="NZ_JACCFP010000001.1"/>
</dbReference>
<dbReference type="PANTHER" id="PTHR30346">
    <property type="entry name" value="TRANSCRIPTIONAL DUAL REGULATOR HCAR-RELATED"/>
    <property type="match status" value="1"/>
</dbReference>
<dbReference type="Pfam" id="PF03466">
    <property type="entry name" value="LysR_substrate"/>
    <property type="match status" value="1"/>
</dbReference>
<evidence type="ECO:0000256" key="4">
    <source>
        <dbReference type="ARBA" id="ARBA00023163"/>
    </source>
</evidence>
<evidence type="ECO:0000313" key="7">
    <source>
        <dbReference type="Proteomes" id="UP000530424"/>
    </source>
</evidence>
<accession>A0A853C3W3</accession>
<dbReference type="PROSITE" id="PS50931">
    <property type="entry name" value="HTH_LYSR"/>
    <property type="match status" value="1"/>
</dbReference>
<comment type="caution">
    <text evidence="6">The sequence shown here is derived from an EMBL/GenBank/DDBJ whole genome shotgun (WGS) entry which is preliminary data.</text>
</comment>
<reference evidence="6 7" key="1">
    <citation type="submission" date="2020-07" db="EMBL/GenBank/DDBJ databases">
        <title>Sequencing the genomes of 1000 actinobacteria strains.</title>
        <authorList>
            <person name="Klenk H.-P."/>
        </authorList>
    </citation>
    <scope>NUCLEOTIDE SEQUENCE [LARGE SCALE GENOMIC DNA]</scope>
    <source>
        <strain evidence="6 7">DSM 103833</strain>
    </source>
</reference>
<keyword evidence="3 6" id="KW-0238">DNA-binding</keyword>
<feature type="domain" description="HTH lysR-type" evidence="5">
    <location>
        <begin position="1"/>
        <end position="58"/>
    </location>
</feature>
<comment type="similarity">
    <text evidence="1">Belongs to the LysR transcriptional regulatory family.</text>
</comment>
<dbReference type="SUPFAM" id="SSF53850">
    <property type="entry name" value="Periplasmic binding protein-like II"/>
    <property type="match status" value="1"/>
</dbReference>
<dbReference type="Pfam" id="PF00126">
    <property type="entry name" value="HTH_1"/>
    <property type="match status" value="1"/>
</dbReference>
<dbReference type="PANTHER" id="PTHR30346:SF28">
    <property type="entry name" value="HTH-TYPE TRANSCRIPTIONAL REGULATOR CYNR"/>
    <property type="match status" value="1"/>
</dbReference>
<dbReference type="InterPro" id="IPR000847">
    <property type="entry name" value="LysR_HTH_N"/>
</dbReference>
<keyword evidence="4" id="KW-0804">Transcription</keyword>
<dbReference type="GO" id="GO:0003700">
    <property type="term" value="F:DNA-binding transcription factor activity"/>
    <property type="evidence" value="ECO:0007669"/>
    <property type="project" value="InterPro"/>
</dbReference>
<dbReference type="FunFam" id="1.10.10.10:FF:000001">
    <property type="entry name" value="LysR family transcriptional regulator"/>
    <property type="match status" value="1"/>
</dbReference>
<protein>
    <submittedName>
        <fullName evidence="6">DNA-binding transcriptional LysR family regulator</fullName>
    </submittedName>
</protein>
<dbReference type="CDD" id="cd05466">
    <property type="entry name" value="PBP2_LTTR_substrate"/>
    <property type="match status" value="1"/>
</dbReference>
<dbReference type="InterPro" id="IPR036390">
    <property type="entry name" value="WH_DNA-bd_sf"/>
</dbReference>
<dbReference type="Gene3D" id="1.10.10.10">
    <property type="entry name" value="Winged helix-like DNA-binding domain superfamily/Winged helix DNA-binding domain"/>
    <property type="match status" value="1"/>
</dbReference>
<evidence type="ECO:0000259" key="5">
    <source>
        <dbReference type="PROSITE" id="PS50931"/>
    </source>
</evidence>
<dbReference type="AlphaFoldDB" id="A0A853C3W3"/>
<dbReference type="SUPFAM" id="SSF46785">
    <property type="entry name" value="Winged helix' DNA-binding domain"/>
    <property type="match status" value="1"/>
</dbReference>
<dbReference type="InterPro" id="IPR005119">
    <property type="entry name" value="LysR_subst-bd"/>
</dbReference>
<dbReference type="GO" id="GO:0003677">
    <property type="term" value="F:DNA binding"/>
    <property type="evidence" value="ECO:0007669"/>
    <property type="project" value="UniProtKB-KW"/>
</dbReference>
<dbReference type="InterPro" id="IPR036388">
    <property type="entry name" value="WH-like_DNA-bd_sf"/>
</dbReference>
<dbReference type="PRINTS" id="PR00039">
    <property type="entry name" value="HTHLYSR"/>
</dbReference>
<sequence length="300" mass="32547">MNLRQLQYFVAVVDEGGFTRAAQRLFVSQPSLSKQLAQLEAELGGALIERLHRGLRLTPSGRAFLPEARAAVLSAERARRAARSAHELDTGTLEVATLLSIAVGMLPRAIQTLRSRHPGVLVDLHEFRHRKTLEEAVRGGLADLAIGPVPVEWDGPIINLGWEEFVLLLPPDDPALEGPRTIDLATLADRRWVLPAPSAGMAPLVDGVCREAGFAPAPAVHTSQVDALARFAAAGLGPTILPANVVPPDVKRLTRRLERPLARQLALYTRSEWTPLGEAFAATLWDATSARRPRNAFVVP</sequence>
<proteinExistence type="inferred from homology"/>
<evidence type="ECO:0000256" key="1">
    <source>
        <dbReference type="ARBA" id="ARBA00009437"/>
    </source>
</evidence>
<keyword evidence="7" id="KW-1185">Reference proteome</keyword>
<evidence type="ECO:0000256" key="3">
    <source>
        <dbReference type="ARBA" id="ARBA00023125"/>
    </source>
</evidence>
<organism evidence="6 7">
    <name type="scientific">Nocardioides thalensis</name>
    <dbReference type="NCBI Taxonomy" id="1914755"/>
    <lineage>
        <taxon>Bacteria</taxon>
        <taxon>Bacillati</taxon>
        <taxon>Actinomycetota</taxon>
        <taxon>Actinomycetes</taxon>
        <taxon>Propionibacteriales</taxon>
        <taxon>Nocardioidaceae</taxon>
        <taxon>Nocardioides</taxon>
    </lineage>
</organism>